<gene>
    <name evidence="2" type="ORF">AVEN_177381_1</name>
</gene>
<evidence type="ECO:0000313" key="3">
    <source>
        <dbReference type="Proteomes" id="UP000499080"/>
    </source>
</evidence>
<protein>
    <submittedName>
        <fullName evidence="2">Uncharacterized protein</fullName>
    </submittedName>
</protein>
<feature type="region of interest" description="Disordered" evidence="1">
    <location>
        <begin position="26"/>
        <end position="46"/>
    </location>
</feature>
<comment type="caution">
    <text evidence="2">The sequence shown here is derived from an EMBL/GenBank/DDBJ whole genome shotgun (WGS) entry which is preliminary data.</text>
</comment>
<evidence type="ECO:0000313" key="2">
    <source>
        <dbReference type="EMBL" id="GBO37402.1"/>
    </source>
</evidence>
<proteinExistence type="predicted"/>
<organism evidence="2 3">
    <name type="scientific">Araneus ventricosus</name>
    <name type="common">Orbweaver spider</name>
    <name type="synonym">Epeira ventricosa</name>
    <dbReference type="NCBI Taxonomy" id="182803"/>
    <lineage>
        <taxon>Eukaryota</taxon>
        <taxon>Metazoa</taxon>
        <taxon>Ecdysozoa</taxon>
        <taxon>Arthropoda</taxon>
        <taxon>Chelicerata</taxon>
        <taxon>Arachnida</taxon>
        <taxon>Araneae</taxon>
        <taxon>Araneomorphae</taxon>
        <taxon>Entelegynae</taxon>
        <taxon>Araneoidea</taxon>
        <taxon>Araneidae</taxon>
        <taxon>Araneus</taxon>
    </lineage>
</organism>
<evidence type="ECO:0000256" key="1">
    <source>
        <dbReference type="SAM" id="MobiDB-lite"/>
    </source>
</evidence>
<accession>A0A4Y2WM64</accession>
<keyword evidence="3" id="KW-1185">Reference proteome</keyword>
<dbReference type="AlphaFoldDB" id="A0A4Y2WM64"/>
<reference evidence="2 3" key="1">
    <citation type="journal article" date="2019" name="Sci. Rep.">
        <title>Orb-weaving spider Araneus ventricosus genome elucidates the spidroin gene catalogue.</title>
        <authorList>
            <person name="Kono N."/>
            <person name="Nakamura H."/>
            <person name="Ohtoshi R."/>
            <person name="Moran D.A.P."/>
            <person name="Shinohara A."/>
            <person name="Yoshida Y."/>
            <person name="Fujiwara M."/>
            <person name="Mori M."/>
            <person name="Tomita M."/>
            <person name="Arakawa K."/>
        </authorList>
    </citation>
    <scope>NUCLEOTIDE SEQUENCE [LARGE SCALE GENOMIC DNA]</scope>
</reference>
<name>A0A4Y2WM64_ARAVE</name>
<dbReference type="Proteomes" id="UP000499080">
    <property type="component" value="Unassembled WGS sequence"/>
</dbReference>
<sequence length="89" mass="10057">MTRTTSEPAVLSPGFHTTWSAFHLRRKRTPPPHTHSSGFQPGTLRLRSRRHYHRTIAAPQKNSIGGCVYERAAVIEGVDLLTLLICDFF</sequence>
<dbReference type="EMBL" id="BGPR01061801">
    <property type="protein sequence ID" value="GBO37402.1"/>
    <property type="molecule type" value="Genomic_DNA"/>
</dbReference>